<dbReference type="GO" id="GO:0003755">
    <property type="term" value="F:peptidyl-prolyl cis-trans isomerase activity"/>
    <property type="evidence" value="ECO:0007669"/>
    <property type="project" value="UniProtKB-KW"/>
</dbReference>
<evidence type="ECO:0000256" key="3">
    <source>
        <dbReference type="ARBA" id="ARBA00022519"/>
    </source>
</evidence>
<keyword evidence="12" id="KW-0697">Rotamase</keyword>
<evidence type="ECO:0000256" key="9">
    <source>
        <dbReference type="ARBA" id="ARBA00038408"/>
    </source>
</evidence>
<evidence type="ECO:0000256" key="5">
    <source>
        <dbReference type="ARBA" id="ARBA00022989"/>
    </source>
</evidence>
<evidence type="ECO:0000256" key="12">
    <source>
        <dbReference type="PROSITE-ProRule" id="PRU00278"/>
    </source>
</evidence>
<keyword evidence="7" id="KW-0143">Chaperone</keyword>
<name>A0A9E9M008_9BURK</name>
<dbReference type="InterPro" id="IPR046357">
    <property type="entry name" value="PPIase_dom_sf"/>
</dbReference>
<comment type="subcellular location">
    <subcellularLocation>
        <location evidence="1">Cell inner membrane</location>
        <topology evidence="1">Single-pass type II membrane protein</topology>
        <orientation evidence="1">Periplasmic side</orientation>
    </subcellularLocation>
</comment>
<organism evidence="14 15">
    <name type="scientific">Oxalobacter vibrioformis</name>
    <dbReference type="NCBI Taxonomy" id="933080"/>
    <lineage>
        <taxon>Bacteria</taxon>
        <taxon>Pseudomonadati</taxon>
        <taxon>Pseudomonadota</taxon>
        <taxon>Betaproteobacteria</taxon>
        <taxon>Burkholderiales</taxon>
        <taxon>Oxalobacteraceae</taxon>
        <taxon>Oxalobacter</taxon>
    </lineage>
</organism>
<protein>
    <recommendedName>
        <fullName evidence="10">Periplasmic chaperone PpiD</fullName>
    </recommendedName>
    <alternativeName>
        <fullName evidence="11">Periplasmic folding chaperone</fullName>
    </alternativeName>
</protein>
<keyword evidence="2" id="KW-1003">Cell membrane</keyword>
<dbReference type="InterPro" id="IPR000297">
    <property type="entry name" value="PPIase_PpiC"/>
</dbReference>
<dbReference type="PANTHER" id="PTHR47529:SF1">
    <property type="entry name" value="PERIPLASMIC CHAPERONE PPID"/>
    <property type="match status" value="1"/>
</dbReference>
<evidence type="ECO:0000256" key="11">
    <source>
        <dbReference type="ARBA" id="ARBA00042775"/>
    </source>
</evidence>
<gene>
    <name evidence="14" type="ORF">NB640_03150</name>
</gene>
<dbReference type="EMBL" id="CP098242">
    <property type="protein sequence ID" value="WAW10674.1"/>
    <property type="molecule type" value="Genomic_DNA"/>
</dbReference>
<reference evidence="14" key="1">
    <citation type="journal article" date="2022" name="Front. Microbiol.">
        <title>New perspectives on an old grouping: The genomic and phenotypic variability of Oxalobacter formigenes and the implications for calcium oxalate stone prevention.</title>
        <authorList>
            <person name="Chmiel J.A."/>
            <person name="Carr C."/>
            <person name="Stuivenberg G.A."/>
            <person name="Venema R."/>
            <person name="Chanyi R.M."/>
            <person name="Al K.F."/>
            <person name="Giguere D."/>
            <person name="Say H."/>
            <person name="Akouris P.P."/>
            <person name="Dominguez Romero S.A."/>
            <person name="Kwong A."/>
            <person name="Tai V."/>
            <person name="Koval S.F."/>
            <person name="Razvi H."/>
            <person name="Bjazevic J."/>
            <person name="Burton J.P."/>
        </authorList>
    </citation>
    <scope>NUCLEOTIDE SEQUENCE</scope>
    <source>
        <strain evidence="14">WoOx3</strain>
    </source>
</reference>
<evidence type="ECO:0000256" key="6">
    <source>
        <dbReference type="ARBA" id="ARBA00023136"/>
    </source>
</evidence>
<sequence length="641" mass="72524">MLELIRRNKLMTQIILLVFIVPSFIFFGVQGYDLIGDGNAPAKVDGKTISEQEWENAQREQADMLRQRAGQQFDPKWIESPNFKWMVLDRLIDNRVISTEIASEKLAIPDVIVLQKIMEIPGLTTEDGKLDKERYEAGLKAQGMTDQMHFAMMRQDLLQQQIAAPLQYGFYVPQLATEHIWDIFEQEREVQVKVFKASDYRAQVKVTPEELETYYTNNGPQFAIPEHVSIELVVLDMQSIEDTIKISEADIKSYYEQNSRRFAVPEERRVSHILIEVPKSASESDHKAARDKAESLLAQLKENPAGFAELAKANSKDPGSAAGGGDLGFFSRGKMVRPFEEAAFVLRKGELSEVVQTDFGYHIIMLTDIKPAVEKPLSAVRPQVVEEIQKQLAAKKYAEAAEIFSNTVYEQPDSLKPVADKLKLKILKVDNLTREPNPAYAKHPVLSNPKFLQAVFSDEVTKNKHNTEAIEIGPQFMVAARASQYYPAAVKPFNEVKGGIEKVMLAQKTVQLAKEAGEAELAKLKEGSVPRGFSPSVTVSRQMINMTGRLDLMPIMKADISKLPAYVPGVDYPEGYVLYRINKVTTPVRHNPQIREAMRTQLMRSTAQQEMFAYMSYLRTKAKVERLRKPEEQKTETPKQP</sequence>
<evidence type="ECO:0000313" key="14">
    <source>
        <dbReference type="EMBL" id="WAW10674.1"/>
    </source>
</evidence>
<dbReference type="InterPro" id="IPR027304">
    <property type="entry name" value="Trigger_fact/SurA_dom_sf"/>
</dbReference>
<dbReference type="Gene3D" id="3.10.50.40">
    <property type="match status" value="1"/>
</dbReference>
<dbReference type="RefSeq" id="WP_269309706.1">
    <property type="nucleotide sequence ID" value="NZ_CP098242.1"/>
</dbReference>
<keyword evidence="15" id="KW-1185">Reference proteome</keyword>
<dbReference type="PROSITE" id="PS50198">
    <property type="entry name" value="PPIC_PPIASE_2"/>
    <property type="match status" value="1"/>
</dbReference>
<evidence type="ECO:0000256" key="2">
    <source>
        <dbReference type="ARBA" id="ARBA00022475"/>
    </source>
</evidence>
<evidence type="ECO:0000256" key="1">
    <source>
        <dbReference type="ARBA" id="ARBA00004382"/>
    </source>
</evidence>
<dbReference type="PROSITE" id="PS01096">
    <property type="entry name" value="PPIC_PPIASE_1"/>
    <property type="match status" value="1"/>
</dbReference>
<proteinExistence type="inferred from homology"/>
<dbReference type="SUPFAM" id="SSF109998">
    <property type="entry name" value="Triger factor/SurA peptide-binding domain-like"/>
    <property type="match status" value="1"/>
</dbReference>
<comment type="similarity">
    <text evidence="9">Belongs to the PpiD chaperone family.</text>
</comment>
<evidence type="ECO:0000256" key="10">
    <source>
        <dbReference type="ARBA" id="ARBA00040743"/>
    </source>
</evidence>
<dbReference type="InterPro" id="IPR052029">
    <property type="entry name" value="PpiD_chaperone"/>
</dbReference>
<feature type="domain" description="PpiC" evidence="13">
    <location>
        <begin position="265"/>
        <end position="368"/>
    </location>
</feature>
<accession>A0A9E9M008</accession>
<dbReference type="Pfam" id="PF13616">
    <property type="entry name" value="Rotamase_3"/>
    <property type="match status" value="1"/>
</dbReference>
<dbReference type="InterPro" id="IPR023058">
    <property type="entry name" value="PPIase_PpiC_CS"/>
</dbReference>
<evidence type="ECO:0000313" key="15">
    <source>
        <dbReference type="Proteomes" id="UP001156215"/>
    </source>
</evidence>
<dbReference type="SUPFAM" id="SSF54534">
    <property type="entry name" value="FKBP-like"/>
    <property type="match status" value="1"/>
</dbReference>
<evidence type="ECO:0000256" key="8">
    <source>
        <dbReference type="ARBA" id="ARBA00023235"/>
    </source>
</evidence>
<keyword evidence="6" id="KW-0472">Membrane</keyword>
<dbReference type="Pfam" id="PF13624">
    <property type="entry name" value="SurA_N_3"/>
    <property type="match status" value="1"/>
</dbReference>
<keyword evidence="3" id="KW-0997">Cell inner membrane</keyword>
<dbReference type="PANTHER" id="PTHR47529">
    <property type="entry name" value="PEPTIDYL-PROLYL CIS-TRANS ISOMERASE D"/>
    <property type="match status" value="1"/>
</dbReference>
<dbReference type="Proteomes" id="UP001156215">
    <property type="component" value="Chromosome"/>
</dbReference>
<dbReference type="GO" id="GO:0005886">
    <property type="term" value="C:plasma membrane"/>
    <property type="evidence" value="ECO:0007669"/>
    <property type="project" value="UniProtKB-SubCell"/>
</dbReference>
<evidence type="ECO:0000259" key="13">
    <source>
        <dbReference type="PROSITE" id="PS50198"/>
    </source>
</evidence>
<keyword evidence="4" id="KW-0812">Transmembrane</keyword>
<keyword evidence="5" id="KW-1133">Transmembrane helix</keyword>
<evidence type="ECO:0000256" key="4">
    <source>
        <dbReference type="ARBA" id="ARBA00022692"/>
    </source>
</evidence>
<evidence type="ECO:0000256" key="7">
    <source>
        <dbReference type="ARBA" id="ARBA00023186"/>
    </source>
</evidence>
<dbReference type="Gene3D" id="1.10.4030.10">
    <property type="entry name" value="Porin chaperone SurA, peptide-binding domain"/>
    <property type="match status" value="1"/>
</dbReference>
<dbReference type="AlphaFoldDB" id="A0A9E9M008"/>
<dbReference type="KEGG" id="ovb:NB640_03150"/>
<keyword evidence="8 12" id="KW-0413">Isomerase</keyword>